<feature type="chain" id="PRO_5047148032" evidence="5">
    <location>
        <begin position="29"/>
        <end position="264"/>
    </location>
</feature>
<organism evidence="7 8">
    <name type="scientific">Levilactobacillus fuyuanensis</name>
    <dbReference type="NCBI Taxonomy" id="2486022"/>
    <lineage>
        <taxon>Bacteria</taxon>
        <taxon>Bacillati</taxon>
        <taxon>Bacillota</taxon>
        <taxon>Bacilli</taxon>
        <taxon>Lactobacillales</taxon>
        <taxon>Lactobacillaceae</taxon>
        <taxon>Levilactobacillus</taxon>
    </lineage>
</organism>
<feature type="transmembrane region" description="Helical" evidence="4">
    <location>
        <begin position="239"/>
        <end position="261"/>
    </location>
</feature>
<evidence type="ECO:0000259" key="6">
    <source>
        <dbReference type="PROSITE" id="PS50978"/>
    </source>
</evidence>
<dbReference type="InterPro" id="IPR037250">
    <property type="entry name" value="NEAT_dom_sf"/>
</dbReference>
<evidence type="ECO:0000313" key="7">
    <source>
        <dbReference type="EMBL" id="MFD1548110.1"/>
    </source>
</evidence>
<dbReference type="Pfam" id="PF05031">
    <property type="entry name" value="NEAT"/>
    <property type="match status" value="1"/>
</dbReference>
<evidence type="ECO:0000256" key="2">
    <source>
        <dbReference type="ARBA" id="ARBA00022729"/>
    </source>
</evidence>
<protein>
    <submittedName>
        <fullName evidence="7">NEAT domain-containing protein</fullName>
    </submittedName>
</protein>
<evidence type="ECO:0000256" key="1">
    <source>
        <dbReference type="ARBA" id="ARBA00004196"/>
    </source>
</evidence>
<feature type="compositionally biased region" description="Low complexity" evidence="3">
    <location>
        <begin position="177"/>
        <end position="233"/>
    </location>
</feature>
<keyword evidence="4" id="KW-1133">Transmembrane helix</keyword>
<gene>
    <name evidence="7" type="ORF">ACFQ5T_00175</name>
</gene>
<feature type="domain" description="NEAT" evidence="6">
    <location>
        <begin position="24"/>
        <end position="156"/>
    </location>
</feature>
<dbReference type="SUPFAM" id="SSF158911">
    <property type="entry name" value="NEAT domain-like"/>
    <property type="match status" value="1"/>
</dbReference>
<dbReference type="PROSITE" id="PS50978">
    <property type="entry name" value="NEAT"/>
    <property type="match status" value="1"/>
</dbReference>
<dbReference type="SMART" id="SM00725">
    <property type="entry name" value="NEAT"/>
    <property type="match status" value="1"/>
</dbReference>
<dbReference type="CDD" id="cd06920">
    <property type="entry name" value="NEAT"/>
    <property type="match status" value="1"/>
</dbReference>
<proteinExistence type="predicted"/>
<reference evidence="8" key="1">
    <citation type="journal article" date="2019" name="Int. J. Syst. Evol. Microbiol.">
        <title>The Global Catalogue of Microorganisms (GCM) 10K type strain sequencing project: providing services to taxonomists for standard genome sequencing and annotation.</title>
        <authorList>
            <consortium name="The Broad Institute Genomics Platform"/>
            <consortium name="The Broad Institute Genome Sequencing Center for Infectious Disease"/>
            <person name="Wu L."/>
            <person name="Ma J."/>
        </authorList>
    </citation>
    <scope>NUCLEOTIDE SEQUENCE [LARGE SCALE GENOMIC DNA]</scope>
    <source>
        <strain evidence="8">CCM 8906</strain>
    </source>
</reference>
<feature type="region of interest" description="Disordered" evidence="3">
    <location>
        <begin position="149"/>
        <end position="233"/>
    </location>
</feature>
<sequence>MRKIKRFVLTVAAILGGLTLLAPLAAHAQAIDYSALKYGTKENSMASGYFVHPATVSVRNHAYVVTMDLKTAKKLTSWPVRVLSVDGHAPENVRKVKDGAGNSHVYYSFTTTNLKRNINAKLAINVPDVYKAKHNITFHFKTNNLPALGSKATTQTTRAQQTTQEKPATKASSVKPAATTTSQQAASSSQASSKAEAKSSASTTSSTSNQSVSQSSHVASNDSQQASASDQVPQQKTHWGGLIGGVAAIVLLVGGGSWWYFGKH</sequence>
<keyword evidence="4" id="KW-0812">Transmembrane</keyword>
<dbReference type="InterPro" id="IPR006635">
    <property type="entry name" value="NEAT_dom"/>
</dbReference>
<evidence type="ECO:0000313" key="8">
    <source>
        <dbReference type="Proteomes" id="UP001597195"/>
    </source>
</evidence>
<evidence type="ECO:0000256" key="4">
    <source>
        <dbReference type="SAM" id="Phobius"/>
    </source>
</evidence>
<accession>A0ABW4GZV9</accession>
<keyword evidence="4" id="KW-0472">Membrane</keyword>
<comment type="caution">
    <text evidence="7">The sequence shown here is derived from an EMBL/GenBank/DDBJ whole genome shotgun (WGS) entry which is preliminary data.</text>
</comment>
<dbReference type="RefSeq" id="WP_125701574.1">
    <property type="nucleotide sequence ID" value="NZ_JBHTOM010000001.1"/>
</dbReference>
<dbReference type="Gene3D" id="2.60.40.1850">
    <property type="match status" value="1"/>
</dbReference>
<keyword evidence="8" id="KW-1185">Reference proteome</keyword>
<dbReference type="EMBL" id="JBHTOM010000001">
    <property type="protein sequence ID" value="MFD1548110.1"/>
    <property type="molecule type" value="Genomic_DNA"/>
</dbReference>
<keyword evidence="2 5" id="KW-0732">Signal</keyword>
<comment type="subcellular location">
    <subcellularLocation>
        <location evidence="1">Cell envelope</location>
    </subcellularLocation>
</comment>
<dbReference type="Proteomes" id="UP001597195">
    <property type="component" value="Unassembled WGS sequence"/>
</dbReference>
<feature type="signal peptide" evidence="5">
    <location>
        <begin position="1"/>
        <end position="28"/>
    </location>
</feature>
<feature type="compositionally biased region" description="Low complexity" evidence="3">
    <location>
        <begin position="152"/>
        <end position="164"/>
    </location>
</feature>
<name>A0ABW4GZV9_9LACO</name>
<evidence type="ECO:0000256" key="3">
    <source>
        <dbReference type="SAM" id="MobiDB-lite"/>
    </source>
</evidence>
<evidence type="ECO:0000256" key="5">
    <source>
        <dbReference type="SAM" id="SignalP"/>
    </source>
</evidence>